<comment type="function">
    <text evidence="10">Ligates lysine onto the cytidine present at position 34 of the AUA codon-specific tRNA(Ile) that contains the anticodon CAU, in an ATP-dependent manner. Cytidine is converted to lysidine, thus changing the amino acid specificity of the tRNA from methionine to isoleucine.</text>
</comment>
<comment type="subcellular location">
    <subcellularLocation>
        <location evidence="1 10">Cytoplasm</location>
    </subcellularLocation>
</comment>
<feature type="active site" description="Proton donor" evidence="9">
    <location>
        <position position="487"/>
    </location>
</feature>
<evidence type="ECO:0000313" key="12">
    <source>
        <dbReference type="EMBL" id="GGQ94790.1"/>
    </source>
</evidence>
<gene>
    <name evidence="10 12" type="primary">tilS</name>
    <name evidence="9" type="synonym">tadA</name>
    <name evidence="12" type="ORF">GCM10008957_03750</name>
</gene>
<dbReference type="AlphaFoldDB" id="A0A918BX59"/>
<comment type="subunit">
    <text evidence="9">Homodimer.</text>
</comment>
<dbReference type="GO" id="GO:0005737">
    <property type="term" value="C:cytoplasm"/>
    <property type="evidence" value="ECO:0007669"/>
    <property type="project" value="UniProtKB-SubCell"/>
</dbReference>
<dbReference type="Pfam" id="PF00383">
    <property type="entry name" value="dCMP_cyt_deam_1"/>
    <property type="match status" value="1"/>
</dbReference>
<keyword evidence="3 10" id="KW-0436">Ligase</keyword>
<evidence type="ECO:0000256" key="3">
    <source>
        <dbReference type="ARBA" id="ARBA00022598"/>
    </source>
</evidence>
<comment type="cofactor">
    <cofactor evidence="9">
        <name>Zn(2+)</name>
        <dbReference type="ChEBI" id="CHEBI:29105"/>
    </cofactor>
    <text evidence="9">Binds 1 zinc ion per subunit.</text>
</comment>
<comment type="catalytic activity">
    <reaction evidence="7 9">
        <text>adenosine(34) in tRNA + H2O + H(+) = inosine(34) in tRNA + NH4(+)</text>
        <dbReference type="Rhea" id="RHEA:43168"/>
        <dbReference type="Rhea" id="RHEA-COMP:10373"/>
        <dbReference type="Rhea" id="RHEA-COMP:10374"/>
        <dbReference type="ChEBI" id="CHEBI:15377"/>
        <dbReference type="ChEBI" id="CHEBI:15378"/>
        <dbReference type="ChEBI" id="CHEBI:28938"/>
        <dbReference type="ChEBI" id="CHEBI:74411"/>
        <dbReference type="ChEBI" id="CHEBI:82852"/>
        <dbReference type="EC" id="3.5.4.33"/>
    </reaction>
</comment>
<sequence>MLPVVAAGLEFGSGAADTQMHKGQCKAVVKLKASFSAERAAAGTVTLVPVNDVLPAALRSPLLPYRGRRVLVAVSGGADSVALLRALHAVGADVSAAHFDHGLRPSSAQDADFVRDLAASLSLPFATERADVGRIAAQKGWNLEDAARRLRYSFLTRAAKAAGVSGILTAHTRRDVAETVLWQLLRGEAVLGGIPARRGQVERPWLAVSRADIETYLGRLEQPWREDASNADTRFTRNWLRAEVLPLLDARSGGGLEAALLRLARFQAQDDDALNAQVQAITEHAPLRGLPLALLRRYARQRLHYPVHAGHLEEVAAALSGGQTHHLTLPGERPLTISAGRLVLEALPTPLPGFELPDGWELRHRLPGDHIHLQGGTRRLSDVLTDLHVPRPDRDRLWLLAQEQAVQWVGLTPALWAVGAQAAAGQARQPGDPETDESAMQAALVLARQAAELGEVPVGAVVLCEGRIIAGASNRSREGGDMTRHAELDALRQAAAVLAGQGGYLSGCTLVVTLEPCPMCLGAALEARVGRIVYGAANPRAGALGGVSDLLAHAWGHRPQITGGVLASASARLLRQTFRQIRAASPSAEQRRVP</sequence>
<dbReference type="GO" id="GO:0032267">
    <property type="term" value="F:tRNA(Ile)-lysidine synthase activity"/>
    <property type="evidence" value="ECO:0007669"/>
    <property type="project" value="UniProtKB-EC"/>
</dbReference>
<feature type="binding site" evidence="9">
    <location>
        <position position="517"/>
    </location>
    <ligand>
        <name>Zn(2+)</name>
        <dbReference type="ChEBI" id="CHEBI:29105"/>
        <note>catalytic</note>
    </ligand>
</feature>
<dbReference type="HAMAP" id="MF_01161">
    <property type="entry name" value="tRNA_Ile_lys_synt"/>
    <property type="match status" value="1"/>
</dbReference>
<dbReference type="Pfam" id="PF01171">
    <property type="entry name" value="ATP_bind_3"/>
    <property type="match status" value="1"/>
</dbReference>
<protein>
    <recommendedName>
        <fullName evidence="9 10">Multifunctional fusion protein</fullName>
    </recommendedName>
    <domain>
        <recommendedName>
            <fullName evidence="10">tRNA(Ile)-lysidine synthase</fullName>
            <ecNumber evidence="10">6.3.4.19</ecNumber>
        </recommendedName>
        <alternativeName>
            <fullName evidence="10">tRNA(Ile)-2-lysyl-cytidine synthase</fullName>
        </alternativeName>
        <alternativeName>
            <fullName evidence="10">tRNA(Ile)-lysidine synthetase</fullName>
        </alternativeName>
    </domain>
    <domain>
        <recommendedName>
            <fullName evidence="9">tRNA-specific adenosine deaminase</fullName>
            <ecNumber evidence="9">3.5.4.33</ecNumber>
        </recommendedName>
    </domain>
</protein>
<feature type="domain" description="CMP/dCMP-type deaminase" evidence="11">
    <location>
        <begin position="434"/>
        <end position="558"/>
    </location>
</feature>
<dbReference type="InterPro" id="IPR016193">
    <property type="entry name" value="Cytidine_deaminase-like"/>
</dbReference>
<dbReference type="InterPro" id="IPR014729">
    <property type="entry name" value="Rossmann-like_a/b/a_fold"/>
</dbReference>
<evidence type="ECO:0000256" key="5">
    <source>
        <dbReference type="ARBA" id="ARBA00022741"/>
    </source>
</evidence>
<dbReference type="EMBL" id="BMQL01000001">
    <property type="protein sequence ID" value="GGQ94790.1"/>
    <property type="molecule type" value="Genomic_DNA"/>
</dbReference>
<name>A0A918BX59_9DEIO</name>
<dbReference type="InterPro" id="IPR012796">
    <property type="entry name" value="Lysidine-tRNA-synth_C"/>
</dbReference>
<feature type="binding site" evidence="10">
    <location>
        <begin position="75"/>
        <end position="80"/>
    </location>
    <ligand>
        <name>ATP</name>
        <dbReference type="ChEBI" id="CHEBI:30616"/>
    </ligand>
</feature>
<dbReference type="PANTHER" id="PTHR43033:SF1">
    <property type="entry name" value="TRNA(ILE)-LYSIDINE SYNTHASE-RELATED"/>
    <property type="match status" value="1"/>
</dbReference>
<dbReference type="SUPFAM" id="SSF53927">
    <property type="entry name" value="Cytidine deaminase-like"/>
    <property type="match status" value="1"/>
</dbReference>
<dbReference type="Gene3D" id="3.40.140.10">
    <property type="entry name" value="Cytidine Deaminase, domain 2"/>
    <property type="match status" value="1"/>
</dbReference>
<organism evidence="12 13">
    <name type="scientific">Deinococcus ruber</name>
    <dbReference type="NCBI Taxonomy" id="1848197"/>
    <lineage>
        <taxon>Bacteria</taxon>
        <taxon>Thermotogati</taxon>
        <taxon>Deinococcota</taxon>
        <taxon>Deinococci</taxon>
        <taxon>Deinococcales</taxon>
        <taxon>Deinococcaceae</taxon>
        <taxon>Deinococcus</taxon>
    </lineage>
</organism>
<dbReference type="SUPFAM" id="SSF52402">
    <property type="entry name" value="Adenine nucleotide alpha hydrolases-like"/>
    <property type="match status" value="1"/>
</dbReference>
<keyword evidence="13" id="KW-1185">Reference proteome</keyword>
<keyword evidence="6 10" id="KW-0067">ATP-binding</keyword>
<keyword evidence="5 10" id="KW-0547">Nucleotide-binding</keyword>
<evidence type="ECO:0000256" key="6">
    <source>
        <dbReference type="ARBA" id="ARBA00022840"/>
    </source>
</evidence>
<dbReference type="Gene3D" id="3.40.50.620">
    <property type="entry name" value="HUPs"/>
    <property type="match status" value="1"/>
</dbReference>
<keyword evidence="2 10" id="KW-0963">Cytoplasm</keyword>
<evidence type="ECO:0000259" key="11">
    <source>
        <dbReference type="PROSITE" id="PS51747"/>
    </source>
</evidence>
<dbReference type="InterPro" id="IPR028883">
    <property type="entry name" value="tRNA_aden_deaminase"/>
</dbReference>
<dbReference type="InterPro" id="IPR011063">
    <property type="entry name" value="TilS/TtcA_N"/>
</dbReference>
<dbReference type="Pfam" id="PF11734">
    <property type="entry name" value="TilS_C"/>
    <property type="match status" value="1"/>
</dbReference>
<keyword evidence="4 10" id="KW-0819">tRNA processing</keyword>
<evidence type="ECO:0000256" key="7">
    <source>
        <dbReference type="ARBA" id="ARBA00048045"/>
    </source>
</evidence>
<dbReference type="InterPro" id="IPR012094">
    <property type="entry name" value="tRNA_Ile_lys_synt"/>
</dbReference>
<dbReference type="HAMAP" id="MF_00972">
    <property type="entry name" value="tRNA_aden_deaminase"/>
    <property type="match status" value="1"/>
</dbReference>
<dbReference type="NCBIfam" id="TIGR02432">
    <property type="entry name" value="lysidine_TilS_N"/>
    <property type="match status" value="1"/>
</dbReference>
<dbReference type="EC" id="3.5.4.33" evidence="9"/>
<reference evidence="12" key="2">
    <citation type="submission" date="2020-09" db="EMBL/GenBank/DDBJ databases">
        <authorList>
            <person name="Sun Q."/>
            <person name="Ohkuma M."/>
        </authorList>
    </citation>
    <scope>NUCLEOTIDE SEQUENCE</scope>
    <source>
        <strain evidence="12">JCM 31311</strain>
    </source>
</reference>
<evidence type="ECO:0000256" key="1">
    <source>
        <dbReference type="ARBA" id="ARBA00004496"/>
    </source>
</evidence>
<keyword evidence="9" id="KW-0479">Metal-binding</keyword>
<accession>A0A918BX59</accession>
<comment type="caution">
    <text evidence="12">The sequence shown here is derived from an EMBL/GenBank/DDBJ whole genome shotgun (WGS) entry which is preliminary data.</text>
</comment>
<dbReference type="InterPro" id="IPR012795">
    <property type="entry name" value="tRNA_Ile_lys_synt_N"/>
</dbReference>
<comment type="similarity">
    <text evidence="10">Belongs to the tRNA(Ile)-lysidine synthase family.</text>
</comment>
<comment type="function">
    <text evidence="9">Catalyzes the deamination of adenosine to inosine at the wobble position 34 of tRNA(Arg2).</text>
</comment>
<dbReference type="Proteomes" id="UP000603865">
    <property type="component" value="Unassembled WGS sequence"/>
</dbReference>
<feature type="binding site" evidence="9">
    <location>
        <position position="520"/>
    </location>
    <ligand>
        <name>Zn(2+)</name>
        <dbReference type="ChEBI" id="CHEBI:29105"/>
        <note>catalytic</note>
    </ligand>
</feature>
<dbReference type="CDD" id="cd01992">
    <property type="entry name" value="TilS_N"/>
    <property type="match status" value="1"/>
</dbReference>
<dbReference type="GO" id="GO:0005524">
    <property type="term" value="F:ATP binding"/>
    <property type="evidence" value="ECO:0007669"/>
    <property type="project" value="UniProtKB-UniRule"/>
</dbReference>
<evidence type="ECO:0000256" key="9">
    <source>
        <dbReference type="HAMAP-Rule" id="MF_00972"/>
    </source>
</evidence>
<evidence type="ECO:0000313" key="13">
    <source>
        <dbReference type="Proteomes" id="UP000603865"/>
    </source>
</evidence>
<dbReference type="SUPFAM" id="SSF56037">
    <property type="entry name" value="PheT/TilS domain"/>
    <property type="match status" value="1"/>
</dbReference>
<dbReference type="EC" id="6.3.4.19" evidence="10"/>
<feature type="binding site" evidence="9">
    <location>
        <position position="485"/>
    </location>
    <ligand>
        <name>Zn(2+)</name>
        <dbReference type="ChEBI" id="CHEBI:29105"/>
        <note>catalytic</note>
    </ligand>
</feature>
<dbReference type="PANTHER" id="PTHR43033">
    <property type="entry name" value="TRNA(ILE)-LYSIDINE SYNTHASE-RELATED"/>
    <property type="match status" value="1"/>
</dbReference>
<dbReference type="InterPro" id="IPR002125">
    <property type="entry name" value="CMP_dCMP_dom"/>
</dbReference>
<dbReference type="GO" id="GO:0008270">
    <property type="term" value="F:zinc ion binding"/>
    <property type="evidence" value="ECO:0007669"/>
    <property type="project" value="UniProtKB-UniRule"/>
</dbReference>
<dbReference type="NCBIfam" id="TIGR02433">
    <property type="entry name" value="lysidine_TilS_C"/>
    <property type="match status" value="1"/>
</dbReference>
<dbReference type="GO" id="GO:0002100">
    <property type="term" value="P:tRNA wobble adenosine to inosine editing"/>
    <property type="evidence" value="ECO:0007669"/>
    <property type="project" value="UniProtKB-UniRule"/>
</dbReference>
<comment type="similarity">
    <text evidence="9">Belongs to the cytidine and deoxycytidylate deaminase family.</text>
</comment>
<comment type="catalytic activity">
    <reaction evidence="8 10">
        <text>cytidine(34) in tRNA(Ile2) + L-lysine + ATP = lysidine(34) in tRNA(Ile2) + AMP + diphosphate + H(+)</text>
        <dbReference type="Rhea" id="RHEA:43744"/>
        <dbReference type="Rhea" id="RHEA-COMP:10625"/>
        <dbReference type="Rhea" id="RHEA-COMP:10670"/>
        <dbReference type="ChEBI" id="CHEBI:15378"/>
        <dbReference type="ChEBI" id="CHEBI:30616"/>
        <dbReference type="ChEBI" id="CHEBI:32551"/>
        <dbReference type="ChEBI" id="CHEBI:33019"/>
        <dbReference type="ChEBI" id="CHEBI:82748"/>
        <dbReference type="ChEBI" id="CHEBI:83665"/>
        <dbReference type="ChEBI" id="CHEBI:456215"/>
        <dbReference type="EC" id="6.3.4.19"/>
    </reaction>
</comment>
<reference evidence="12" key="1">
    <citation type="journal article" date="2014" name="Int. J. Syst. Evol. Microbiol.">
        <title>Complete genome sequence of Corynebacterium casei LMG S-19264T (=DSM 44701T), isolated from a smear-ripened cheese.</title>
        <authorList>
            <consortium name="US DOE Joint Genome Institute (JGI-PGF)"/>
            <person name="Walter F."/>
            <person name="Albersmeier A."/>
            <person name="Kalinowski J."/>
            <person name="Ruckert C."/>
        </authorList>
    </citation>
    <scope>NUCLEOTIDE SEQUENCE</scope>
    <source>
        <strain evidence="12">JCM 31311</strain>
    </source>
</reference>
<evidence type="ECO:0000256" key="2">
    <source>
        <dbReference type="ARBA" id="ARBA00022490"/>
    </source>
</evidence>
<keyword evidence="9" id="KW-0378">Hydrolase</keyword>
<evidence type="ECO:0000256" key="8">
    <source>
        <dbReference type="ARBA" id="ARBA00048539"/>
    </source>
</evidence>
<keyword evidence="9" id="KW-0862">Zinc</keyword>
<proteinExistence type="inferred from homology"/>
<dbReference type="GO" id="GO:0052717">
    <property type="term" value="F:tRNA-specific adenosine-34 deaminase activity"/>
    <property type="evidence" value="ECO:0007669"/>
    <property type="project" value="UniProtKB-UniRule"/>
</dbReference>
<dbReference type="PROSITE" id="PS51747">
    <property type="entry name" value="CYT_DCMP_DEAMINASES_2"/>
    <property type="match status" value="1"/>
</dbReference>
<evidence type="ECO:0000256" key="10">
    <source>
        <dbReference type="HAMAP-Rule" id="MF_01161"/>
    </source>
</evidence>
<evidence type="ECO:0000256" key="4">
    <source>
        <dbReference type="ARBA" id="ARBA00022694"/>
    </source>
</evidence>
<comment type="domain">
    <text evidence="10">The N-terminal region contains the highly conserved SGGXDS motif, predicted to be a P-loop motif involved in ATP binding.</text>
</comment>
<dbReference type="CDD" id="cd01285">
    <property type="entry name" value="nucleoside_deaminase"/>
    <property type="match status" value="1"/>
</dbReference>
<dbReference type="SMART" id="SM00977">
    <property type="entry name" value="TilS_C"/>
    <property type="match status" value="1"/>
</dbReference>